<keyword evidence="3" id="KW-1185">Reference proteome</keyword>
<evidence type="ECO:0000259" key="1">
    <source>
        <dbReference type="Pfam" id="PF00485"/>
    </source>
</evidence>
<dbReference type="SUPFAM" id="SSF52540">
    <property type="entry name" value="P-loop containing nucleoside triphosphate hydrolases"/>
    <property type="match status" value="1"/>
</dbReference>
<dbReference type="RefSeq" id="WP_386718175.1">
    <property type="nucleotide sequence ID" value="NZ_JBHRSZ010000002.1"/>
</dbReference>
<dbReference type="InterPro" id="IPR027417">
    <property type="entry name" value="P-loop_NTPase"/>
</dbReference>
<dbReference type="Proteomes" id="UP001595476">
    <property type="component" value="Unassembled WGS sequence"/>
</dbReference>
<dbReference type="Gene3D" id="3.40.50.300">
    <property type="entry name" value="P-loop containing nucleotide triphosphate hydrolases"/>
    <property type="match status" value="1"/>
</dbReference>
<evidence type="ECO:0000313" key="2">
    <source>
        <dbReference type="EMBL" id="MFC3150767.1"/>
    </source>
</evidence>
<protein>
    <recommendedName>
        <fullName evidence="1">Phosphoribulokinase/uridine kinase domain-containing protein</fullName>
    </recommendedName>
</protein>
<dbReference type="Pfam" id="PF00485">
    <property type="entry name" value="PRK"/>
    <property type="match status" value="1"/>
</dbReference>
<dbReference type="InterPro" id="IPR006083">
    <property type="entry name" value="PRK/URK"/>
</dbReference>
<sequence>MGEAADMYQTFLAQHQLPDSYASSARSYFEPVAQHLLELQQAKQAPYFVALNGCQGSGKSTLADFLVHWFEAHGKAAIAISLDDFYLTQAERQALAEQVHPLFKTRGVPGTHDTGLMVDVLSSLAVGKATDIPRFNKAIDDRVEPSEWTSISGPVDIVILEGWCWGARHQSEDDLLTSVNDLETAQDADGIWRGHVNQTLTSDYEPLYAFMDFWLMLKAPSFDCVYRWRLEQEEKLRARLSVHSDIHSDTDSASLTASSGLMANQSGLMTTQSGLMTSEQIAQFIQFYQRITERLLITLPEHADVVWHLDEDRRICLCTTRASFNHINSSSYREGE</sequence>
<gene>
    <name evidence="2" type="ORF">ACFOEK_06995</name>
</gene>
<dbReference type="PANTHER" id="PTHR10285">
    <property type="entry name" value="URIDINE KINASE"/>
    <property type="match status" value="1"/>
</dbReference>
<name>A0ABV7HAH0_9GAMM</name>
<reference evidence="3" key="1">
    <citation type="journal article" date="2019" name="Int. J. Syst. Evol. Microbiol.">
        <title>The Global Catalogue of Microorganisms (GCM) 10K type strain sequencing project: providing services to taxonomists for standard genome sequencing and annotation.</title>
        <authorList>
            <consortium name="The Broad Institute Genomics Platform"/>
            <consortium name="The Broad Institute Genome Sequencing Center for Infectious Disease"/>
            <person name="Wu L."/>
            <person name="Ma J."/>
        </authorList>
    </citation>
    <scope>NUCLEOTIDE SEQUENCE [LARGE SCALE GENOMIC DNA]</scope>
    <source>
        <strain evidence="3">KCTC 52438</strain>
    </source>
</reference>
<accession>A0ABV7HAH0</accession>
<organism evidence="2 3">
    <name type="scientific">Litoribrevibacter euphylliae</name>
    <dbReference type="NCBI Taxonomy" id="1834034"/>
    <lineage>
        <taxon>Bacteria</taxon>
        <taxon>Pseudomonadati</taxon>
        <taxon>Pseudomonadota</taxon>
        <taxon>Gammaproteobacteria</taxon>
        <taxon>Oceanospirillales</taxon>
        <taxon>Oceanospirillaceae</taxon>
        <taxon>Litoribrevibacter</taxon>
    </lineage>
</organism>
<evidence type="ECO:0000313" key="3">
    <source>
        <dbReference type="Proteomes" id="UP001595476"/>
    </source>
</evidence>
<feature type="domain" description="Phosphoribulokinase/uridine kinase" evidence="1">
    <location>
        <begin position="49"/>
        <end position="162"/>
    </location>
</feature>
<proteinExistence type="predicted"/>
<comment type="caution">
    <text evidence="2">The sequence shown here is derived from an EMBL/GenBank/DDBJ whole genome shotgun (WGS) entry which is preliminary data.</text>
</comment>
<dbReference type="EMBL" id="JBHRSZ010000002">
    <property type="protein sequence ID" value="MFC3150767.1"/>
    <property type="molecule type" value="Genomic_DNA"/>
</dbReference>